<proteinExistence type="predicted"/>
<evidence type="ECO:0000313" key="2">
    <source>
        <dbReference type="Proteomes" id="UP000236075"/>
    </source>
</evidence>
<evidence type="ECO:0000313" key="1">
    <source>
        <dbReference type="EMBL" id="PNC99896.1"/>
    </source>
</evidence>
<evidence type="ECO:0008006" key="3">
    <source>
        <dbReference type="Google" id="ProtNLM"/>
    </source>
</evidence>
<dbReference type="AlphaFoldDB" id="A0AAX0WIJ2"/>
<dbReference type="Proteomes" id="UP000236075">
    <property type="component" value="Unassembled WGS sequence"/>
</dbReference>
<accession>A0AAX0WIJ2</accession>
<sequence>MFKYILNRLTERSTWLGLLALATACGATIEQALADQIIAAGMAAAGLIGIVTKDRKKEQENHDNG</sequence>
<dbReference type="PROSITE" id="PS51257">
    <property type="entry name" value="PROKAR_LIPOPROTEIN"/>
    <property type="match status" value="1"/>
</dbReference>
<reference evidence="1 2" key="1">
    <citation type="journal article" date="2017" name="BMC Genomics">
        <title>Genome sequencing of 39 Akkermansia muciniphila isolates reveals its population structure, genomic and functional diverisity, and global distribution in mammalian gut microbiotas.</title>
        <authorList>
            <person name="Guo X."/>
            <person name="Li S."/>
            <person name="Zhang J."/>
            <person name="Wu F."/>
            <person name="Li X."/>
            <person name="Wu D."/>
            <person name="Zhang M."/>
            <person name="Ou Z."/>
            <person name="Jie Z."/>
            <person name="Yan Q."/>
            <person name="Li P."/>
            <person name="Yi J."/>
            <person name="Peng Y."/>
        </authorList>
    </citation>
    <scope>NUCLEOTIDE SEQUENCE [LARGE SCALE GENOMIC DNA]</scope>
    <source>
        <strain evidence="1 2">GP28</strain>
    </source>
</reference>
<comment type="caution">
    <text evidence="1">The sequence shown here is derived from an EMBL/GenBank/DDBJ whole genome shotgun (WGS) entry which is preliminary data.</text>
</comment>
<name>A0AAX0WIJ2_9BACT</name>
<organism evidence="1 2">
    <name type="scientific">Akkermansia muciniphila</name>
    <dbReference type="NCBI Taxonomy" id="239935"/>
    <lineage>
        <taxon>Bacteria</taxon>
        <taxon>Pseudomonadati</taxon>
        <taxon>Verrucomicrobiota</taxon>
        <taxon>Verrucomicrobiia</taxon>
        <taxon>Verrucomicrobiales</taxon>
        <taxon>Akkermansiaceae</taxon>
        <taxon>Akkermansia</taxon>
    </lineage>
</organism>
<dbReference type="RefSeq" id="WP_012420176.1">
    <property type="nucleotide sequence ID" value="NZ_BAABSF010000019.1"/>
</dbReference>
<protein>
    <recommendedName>
        <fullName evidence="3">Holin</fullName>
    </recommendedName>
</protein>
<dbReference type="EMBL" id="PJLB01000012">
    <property type="protein sequence ID" value="PNC99896.1"/>
    <property type="molecule type" value="Genomic_DNA"/>
</dbReference>
<gene>
    <name evidence="1" type="ORF">CXT95_10820</name>
</gene>